<dbReference type="Pfam" id="PF17676">
    <property type="entry name" value="Peptidase_S66C"/>
    <property type="match status" value="1"/>
</dbReference>
<name>A0A5M8Q8X9_9BACT</name>
<protein>
    <submittedName>
        <fullName evidence="9">LD-carboxypeptidase</fullName>
    </submittedName>
</protein>
<evidence type="ECO:0000256" key="3">
    <source>
        <dbReference type="ARBA" id="ARBA00022670"/>
    </source>
</evidence>
<dbReference type="Gene3D" id="3.40.50.10740">
    <property type="entry name" value="Class I glutamine amidotransferase-like"/>
    <property type="match status" value="1"/>
</dbReference>
<organism evidence="9 11">
    <name type="scientific">Rufibacter glacialis</name>
    <dbReference type="NCBI Taxonomy" id="1259555"/>
    <lineage>
        <taxon>Bacteria</taxon>
        <taxon>Pseudomonadati</taxon>
        <taxon>Bacteroidota</taxon>
        <taxon>Cytophagia</taxon>
        <taxon>Cytophagales</taxon>
        <taxon>Hymenobacteraceae</taxon>
        <taxon>Rufibacter</taxon>
    </lineage>
</organism>
<keyword evidence="2 9" id="KW-0121">Carboxypeptidase</keyword>
<dbReference type="AlphaFoldDB" id="A0A5M8Q8X9"/>
<feature type="domain" description="LD-carboxypeptidase C-terminal" evidence="8">
    <location>
        <begin position="173"/>
        <end position="288"/>
    </location>
</feature>
<evidence type="ECO:0000256" key="5">
    <source>
        <dbReference type="ARBA" id="ARBA00022825"/>
    </source>
</evidence>
<dbReference type="PANTHER" id="PTHR30237:SF2">
    <property type="entry name" value="MUREIN TETRAPEPTIDE CARBOXYPEPTIDASE"/>
    <property type="match status" value="1"/>
</dbReference>
<dbReference type="PIRSF" id="PIRSF028757">
    <property type="entry name" value="LD-carboxypeptidase"/>
    <property type="match status" value="1"/>
</dbReference>
<evidence type="ECO:0000313" key="9">
    <source>
        <dbReference type="EMBL" id="KAA6432415.1"/>
    </source>
</evidence>
<dbReference type="InterPro" id="IPR027461">
    <property type="entry name" value="Carboxypeptidase_A_C_sf"/>
</dbReference>
<reference evidence="9 11" key="2">
    <citation type="submission" date="2019-09" db="EMBL/GenBank/DDBJ databases">
        <title>A bacterium isolated from glacier soil.</title>
        <authorList>
            <person name="Liu Q."/>
        </authorList>
    </citation>
    <scope>NUCLEOTIDE SEQUENCE [LARGE SCALE GENOMIC DNA]</scope>
    <source>
        <strain evidence="9 11">MDT1-10-3</strain>
    </source>
</reference>
<reference evidence="10 12" key="3">
    <citation type="submission" date="2024-08" db="EMBL/GenBank/DDBJ databases">
        <authorList>
            <person name="Wei W."/>
        </authorList>
    </citation>
    <scope>NUCLEOTIDE SEQUENCE [LARGE SCALE GENOMIC DNA]</scope>
    <source>
        <strain evidence="10 12">XU2</strain>
    </source>
</reference>
<proteinExistence type="inferred from homology"/>
<dbReference type="CDD" id="cd07025">
    <property type="entry name" value="Peptidase_S66"/>
    <property type="match status" value="1"/>
</dbReference>
<keyword evidence="3" id="KW-0645">Protease</keyword>
<dbReference type="InterPro" id="IPR027478">
    <property type="entry name" value="LdcA_N"/>
</dbReference>
<evidence type="ECO:0000313" key="11">
    <source>
        <dbReference type="Proteomes" id="UP000323866"/>
    </source>
</evidence>
<gene>
    <name evidence="10" type="ORF">ACD591_09070</name>
    <name evidence="9" type="ORF">FOE74_15040</name>
</gene>
<keyword evidence="4" id="KW-0378">Hydrolase</keyword>
<dbReference type="OrthoDB" id="9807329at2"/>
<keyword evidence="5" id="KW-0720">Serine protease</keyword>
<evidence type="ECO:0000256" key="1">
    <source>
        <dbReference type="ARBA" id="ARBA00010233"/>
    </source>
</evidence>
<dbReference type="SUPFAM" id="SSF52317">
    <property type="entry name" value="Class I glutamine amidotransferase-like"/>
    <property type="match status" value="1"/>
</dbReference>
<comment type="caution">
    <text evidence="9">The sequence shown here is derived from an EMBL/GenBank/DDBJ whole genome shotgun (WGS) entry which is preliminary data.</text>
</comment>
<evidence type="ECO:0000256" key="6">
    <source>
        <dbReference type="PIRSR" id="PIRSR028757-1"/>
    </source>
</evidence>
<accession>A0A5M8Q8X9</accession>
<evidence type="ECO:0000259" key="7">
    <source>
        <dbReference type="Pfam" id="PF02016"/>
    </source>
</evidence>
<dbReference type="PANTHER" id="PTHR30237">
    <property type="entry name" value="MURAMOYLTETRAPEPTIDE CARBOXYPEPTIDASE"/>
    <property type="match status" value="1"/>
</dbReference>
<dbReference type="GO" id="GO:0004180">
    <property type="term" value="F:carboxypeptidase activity"/>
    <property type="evidence" value="ECO:0007669"/>
    <property type="project" value="UniProtKB-KW"/>
</dbReference>
<dbReference type="GO" id="GO:0008236">
    <property type="term" value="F:serine-type peptidase activity"/>
    <property type="evidence" value="ECO:0007669"/>
    <property type="project" value="UniProtKB-KW"/>
</dbReference>
<dbReference type="InterPro" id="IPR003507">
    <property type="entry name" value="S66_fam"/>
</dbReference>
<dbReference type="InterPro" id="IPR040449">
    <property type="entry name" value="Peptidase_S66_N"/>
</dbReference>
<reference evidence="9 11" key="1">
    <citation type="submission" date="2019-07" db="EMBL/GenBank/DDBJ databases">
        <authorList>
            <person name="Qu J.-H."/>
        </authorList>
    </citation>
    <scope>NUCLEOTIDE SEQUENCE [LARGE SCALE GENOMIC DNA]</scope>
    <source>
        <strain evidence="9 11">MDT1-10-3</strain>
    </source>
</reference>
<sequence>MMVPPFLKPGDKVGLVSTSNYTVPGYIEAMVRILTEWQLKPVLGRTIGPRHGSMAGPDALRRQDLQQMLDQDEVKAVFQTMGGYGISRVVDQLDFSKFKDHPKWLVGYSDTTFLHSLVQSRLGTATLHGTMAADLETGYDQESWESLRKALFGEKLAYRVPPHPLNRTGAAEAPLVGGTLSVLCIAKGTLSEANTNGKILFLEEVGEKPFRLDSYLISLKQAGKFDQVKGLLVGELVDMQEDDPPFGKTPEEILLDAVREYDFPVCFGFPAGHGKVNKTLVLGALVRLVATAKGGSITFVR</sequence>
<evidence type="ECO:0000256" key="2">
    <source>
        <dbReference type="ARBA" id="ARBA00022645"/>
    </source>
</evidence>
<feature type="domain" description="LD-carboxypeptidase N-terminal" evidence="7">
    <location>
        <begin position="13"/>
        <end position="129"/>
    </location>
</feature>
<feature type="active site" description="Charge relay system" evidence="6">
    <location>
        <position position="203"/>
    </location>
</feature>
<dbReference type="RefSeq" id="WP_149099447.1">
    <property type="nucleotide sequence ID" value="NZ_BMMG01000005.1"/>
</dbReference>
<dbReference type="EMBL" id="JBGOGF010000004">
    <property type="protein sequence ID" value="MFA1771439.1"/>
    <property type="molecule type" value="Genomic_DNA"/>
</dbReference>
<evidence type="ECO:0000259" key="8">
    <source>
        <dbReference type="Pfam" id="PF17676"/>
    </source>
</evidence>
<comment type="similarity">
    <text evidence="1">Belongs to the peptidase S66 family.</text>
</comment>
<feature type="active site" description="Charge relay system" evidence="6">
    <location>
        <position position="273"/>
    </location>
</feature>
<dbReference type="EMBL" id="VKKZ01000022">
    <property type="protein sequence ID" value="KAA6432415.1"/>
    <property type="molecule type" value="Genomic_DNA"/>
</dbReference>
<dbReference type="InterPro" id="IPR040921">
    <property type="entry name" value="Peptidase_S66C"/>
</dbReference>
<dbReference type="SUPFAM" id="SSF141986">
    <property type="entry name" value="LD-carboxypeptidase A C-terminal domain-like"/>
    <property type="match status" value="1"/>
</dbReference>
<evidence type="ECO:0000256" key="4">
    <source>
        <dbReference type="ARBA" id="ARBA00022801"/>
    </source>
</evidence>
<keyword evidence="12" id="KW-1185">Reference proteome</keyword>
<evidence type="ECO:0000313" key="12">
    <source>
        <dbReference type="Proteomes" id="UP001570846"/>
    </source>
</evidence>
<dbReference type="InterPro" id="IPR029062">
    <property type="entry name" value="Class_I_gatase-like"/>
</dbReference>
<dbReference type="GO" id="GO:0006508">
    <property type="term" value="P:proteolysis"/>
    <property type="evidence" value="ECO:0007669"/>
    <property type="project" value="UniProtKB-KW"/>
</dbReference>
<dbReference type="Proteomes" id="UP001570846">
    <property type="component" value="Unassembled WGS sequence"/>
</dbReference>
<dbReference type="Gene3D" id="3.50.30.60">
    <property type="entry name" value="LD-carboxypeptidase A C-terminal domain-like"/>
    <property type="match status" value="1"/>
</dbReference>
<feature type="active site" description="Nucleophile" evidence="6">
    <location>
        <position position="109"/>
    </location>
</feature>
<dbReference type="Proteomes" id="UP000323866">
    <property type="component" value="Unassembled WGS sequence"/>
</dbReference>
<dbReference type="Pfam" id="PF02016">
    <property type="entry name" value="Peptidase_S66"/>
    <property type="match status" value="1"/>
</dbReference>
<evidence type="ECO:0000313" key="10">
    <source>
        <dbReference type="EMBL" id="MFA1771439.1"/>
    </source>
</evidence>